<dbReference type="AlphaFoldDB" id="A0A8H7PEW9"/>
<comment type="caution">
    <text evidence="2">The sequence shown here is derived from an EMBL/GenBank/DDBJ whole genome shotgun (WGS) entry which is preliminary data.</text>
</comment>
<evidence type="ECO:0000313" key="2">
    <source>
        <dbReference type="EMBL" id="KAG2172661.1"/>
    </source>
</evidence>
<protein>
    <submittedName>
        <fullName evidence="2">Uncharacterized protein</fullName>
    </submittedName>
</protein>
<organism evidence="2 3">
    <name type="scientific">Mortierella isabellina</name>
    <name type="common">Filamentous fungus</name>
    <name type="synonym">Umbelopsis isabellina</name>
    <dbReference type="NCBI Taxonomy" id="91625"/>
    <lineage>
        <taxon>Eukaryota</taxon>
        <taxon>Fungi</taxon>
        <taxon>Fungi incertae sedis</taxon>
        <taxon>Mucoromycota</taxon>
        <taxon>Mucoromycotina</taxon>
        <taxon>Umbelopsidomycetes</taxon>
        <taxon>Umbelopsidales</taxon>
        <taxon>Umbelopsidaceae</taxon>
        <taxon>Umbelopsis</taxon>
    </lineage>
</organism>
<feature type="region of interest" description="Disordered" evidence="1">
    <location>
        <begin position="15"/>
        <end position="38"/>
    </location>
</feature>
<keyword evidence="3" id="KW-1185">Reference proteome</keyword>
<sequence>MCHITERCTCVAFSHQEHTKTPSPNLQSSNPPTPHDAIDEADVKLTEDKVVDDELWKAVMSDIDTIFDDSKAT</sequence>
<feature type="compositionally biased region" description="Polar residues" evidence="1">
    <location>
        <begin position="21"/>
        <end position="30"/>
    </location>
</feature>
<accession>A0A8H7PEW9</accession>
<evidence type="ECO:0000256" key="1">
    <source>
        <dbReference type="SAM" id="MobiDB-lite"/>
    </source>
</evidence>
<name>A0A8H7PEW9_MORIS</name>
<dbReference type="Proteomes" id="UP000654370">
    <property type="component" value="Unassembled WGS sequence"/>
</dbReference>
<gene>
    <name evidence="2" type="ORF">INT43_000008</name>
</gene>
<dbReference type="EMBL" id="JAEPQZ010000016">
    <property type="protein sequence ID" value="KAG2172661.1"/>
    <property type="molecule type" value="Genomic_DNA"/>
</dbReference>
<reference evidence="2" key="1">
    <citation type="submission" date="2020-12" db="EMBL/GenBank/DDBJ databases">
        <title>Metabolic potential, ecology and presence of endohyphal bacteria is reflected in genomic diversity of Mucoromycotina.</title>
        <authorList>
            <person name="Muszewska A."/>
            <person name="Okrasinska A."/>
            <person name="Steczkiewicz K."/>
            <person name="Drgas O."/>
            <person name="Orlowska M."/>
            <person name="Perlinska-Lenart U."/>
            <person name="Aleksandrzak-Piekarczyk T."/>
            <person name="Szatraj K."/>
            <person name="Zielenkiewicz U."/>
            <person name="Pilsyk S."/>
            <person name="Malc E."/>
            <person name="Mieczkowski P."/>
            <person name="Kruszewska J.S."/>
            <person name="Biernat P."/>
            <person name="Pawlowska J."/>
        </authorList>
    </citation>
    <scope>NUCLEOTIDE SEQUENCE</scope>
    <source>
        <strain evidence="2">WA0000067209</strain>
    </source>
</reference>
<evidence type="ECO:0000313" key="3">
    <source>
        <dbReference type="Proteomes" id="UP000654370"/>
    </source>
</evidence>
<dbReference type="OrthoDB" id="10420025at2759"/>
<proteinExistence type="predicted"/>